<gene>
    <name evidence="1" type="ORF">M9Y10_018801</name>
</gene>
<accession>A0ABR2HHU4</accession>
<evidence type="ECO:0008006" key="3">
    <source>
        <dbReference type="Google" id="ProtNLM"/>
    </source>
</evidence>
<evidence type="ECO:0000313" key="2">
    <source>
        <dbReference type="Proteomes" id="UP001470230"/>
    </source>
</evidence>
<comment type="caution">
    <text evidence="1">The sequence shown here is derived from an EMBL/GenBank/DDBJ whole genome shotgun (WGS) entry which is preliminary data.</text>
</comment>
<proteinExistence type="predicted"/>
<protein>
    <recommendedName>
        <fullName evidence="3">BTB domain-containing protein</fullName>
    </recommendedName>
</protein>
<evidence type="ECO:0000313" key="1">
    <source>
        <dbReference type="EMBL" id="KAK8847771.1"/>
    </source>
</evidence>
<name>A0ABR2HHU4_9EUKA</name>
<organism evidence="1 2">
    <name type="scientific">Tritrichomonas musculus</name>
    <dbReference type="NCBI Taxonomy" id="1915356"/>
    <lineage>
        <taxon>Eukaryota</taxon>
        <taxon>Metamonada</taxon>
        <taxon>Parabasalia</taxon>
        <taxon>Tritrichomonadida</taxon>
        <taxon>Tritrichomonadidae</taxon>
        <taxon>Tritrichomonas</taxon>
    </lineage>
</organism>
<dbReference type="EMBL" id="JAPFFF010000027">
    <property type="protein sequence ID" value="KAK8847771.1"/>
    <property type="molecule type" value="Genomic_DNA"/>
</dbReference>
<dbReference type="Proteomes" id="UP001470230">
    <property type="component" value="Unassembled WGS sequence"/>
</dbReference>
<reference evidence="1 2" key="1">
    <citation type="submission" date="2024-04" db="EMBL/GenBank/DDBJ databases">
        <title>Tritrichomonas musculus Genome.</title>
        <authorList>
            <person name="Alves-Ferreira E."/>
            <person name="Grigg M."/>
            <person name="Lorenzi H."/>
            <person name="Galac M."/>
        </authorList>
    </citation>
    <scope>NUCLEOTIDE SEQUENCE [LARGE SCALE GENOMIC DNA]</scope>
    <source>
        <strain evidence="1 2">EAF2021</strain>
    </source>
</reference>
<keyword evidence="2" id="KW-1185">Reference proteome</keyword>
<dbReference type="Gene3D" id="2.60.120.260">
    <property type="entry name" value="Galactose-binding domain-like"/>
    <property type="match status" value="1"/>
</dbReference>
<sequence length="467" mass="54657">MSYHQTFILDGEIIKYSFQYKVHLQHLVIIKEEIGSLLLNDEPYYVKSKVNPENFKSFLKYWYDKENPEITSDNIYDYFQLSQEFGIMEDLITNSQEAPAIHLLCLKCFDQTQTGQFSDNFIHEEYIAKHLDEIIRNHSNLLQQVPISSLYNIFNHKARQVNQIRAYNFILNSIEKVPNIFILLETLDCPSLSNEIVKECISNKDEHFGFIPNNILGFIENLIDENSELKEQLNLRKLYCHQFFLNDDTDKGIIAFLASNSEKYDPYFVVSLSSNDMYSVICPIKNENSDVKLYDGFRSNTNSKYWGDEPRNSSFTIELQKPQLVSSIKFYGPNKNNYGPIVEAFSYTINNNEEKNVSVEEIFQDDDVSKRVVTVEINPPIDIKQIKIMPKNSDKEKEMTWPIFGGLELFYDNKPVFESLIQKSKYKDPHKCGVYIDATYNLQVFFTIYKKNFQKVCMLQLSTLKIQ</sequence>